<dbReference type="Pfam" id="PF00486">
    <property type="entry name" value="Trans_reg_C"/>
    <property type="match status" value="1"/>
</dbReference>
<dbReference type="PRINTS" id="PR00364">
    <property type="entry name" value="DISEASERSIST"/>
</dbReference>
<dbReference type="SMART" id="SM00862">
    <property type="entry name" value="Trans_reg_C"/>
    <property type="match status" value="1"/>
</dbReference>
<dbReference type="InterPro" id="IPR049052">
    <property type="entry name" value="nSTAND1"/>
</dbReference>
<dbReference type="PROSITE" id="PS50005">
    <property type="entry name" value="TPR"/>
    <property type="match status" value="1"/>
</dbReference>
<dbReference type="SUPFAM" id="SSF52540">
    <property type="entry name" value="P-loop containing nucleoside triphosphate hydrolases"/>
    <property type="match status" value="1"/>
</dbReference>
<evidence type="ECO:0000256" key="3">
    <source>
        <dbReference type="PROSITE-ProRule" id="PRU01091"/>
    </source>
</evidence>
<dbReference type="GO" id="GO:0003677">
    <property type="term" value="F:DNA binding"/>
    <property type="evidence" value="ECO:0007669"/>
    <property type="project" value="UniProtKB-UniRule"/>
</dbReference>
<evidence type="ECO:0000256" key="1">
    <source>
        <dbReference type="ARBA" id="ARBA00023125"/>
    </source>
</evidence>
<evidence type="ECO:0000259" key="4">
    <source>
        <dbReference type="PROSITE" id="PS51755"/>
    </source>
</evidence>
<dbReference type="InterPro" id="IPR019734">
    <property type="entry name" value="TPR_rpt"/>
</dbReference>
<dbReference type="InterPro" id="IPR001867">
    <property type="entry name" value="OmpR/PhoB-type_DNA-bd"/>
</dbReference>
<dbReference type="PANTHER" id="PTHR47691">
    <property type="entry name" value="REGULATOR-RELATED"/>
    <property type="match status" value="1"/>
</dbReference>
<protein>
    <submittedName>
        <fullName evidence="5">HTH-type transcriptional regulator</fullName>
    </submittedName>
</protein>
<dbReference type="InterPro" id="IPR016032">
    <property type="entry name" value="Sig_transdc_resp-reg_C-effctor"/>
</dbReference>
<dbReference type="InterPro" id="IPR036388">
    <property type="entry name" value="WH-like_DNA-bd_sf"/>
</dbReference>
<dbReference type="EMBL" id="LR743507">
    <property type="protein sequence ID" value="CAA2105136.1"/>
    <property type="molecule type" value="Genomic_DNA"/>
</dbReference>
<feature type="repeat" description="TPR" evidence="2">
    <location>
        <begin position="849"/>
        <end position="882"/>
    </location>
</feature>
<dbReference type="Gene3D" id="1.10.10.10">
    <property type="entry name" value="Winged helix-like DNA-binding domain superfamily/Winged helix DNA-binding domain"/>
    <property type="match status" value="1"/>
</dbReference>
<accession>A0A679JGR5</accession>
<organism evidence="5">
    <name type="scientific">Variovorax paradoxus</name>
    <dbReference type="NCBI Taxonomy" id="34073"/>
    <lineage>
        <taxon>Bacteria</taxon>
        <taxon>Pseudomonadati</taxon>
        <taxon>Pseudomonadota</taxon>
        <taxon>Betaproteobacteria</taxon>
        <taxon>Burkholderiales</taxon>
        <taxon>Comamonadaceae</taxon>
        <taxon>Variovorax</taxon>
    </lineage>
</organism>
<feature type="DNA-binding region" description="OmpR/PhoB-type" evidence="3">
    <location>
        <begin position="11"/>
        <end position="112"/>
    </location>
</feature>
<dbReference type="Pfam" id="PF25872">
    <property type="entry name" value="HTH_77"/>
    <property type="match status" value="1"/>
</dbReference>
<dbReference type="PROSITE" id="PS51755">
    <property type="entry name" value="OMPR_PHOB"/>
    <property type="match status" value="1"/>
</dbReference>
<feature type="domain" description="OmpR/PhoB-type" evidence="4">
    <location>
        <begin position="11"/>
        <end position="112"/>
    </location>
</feature>
<dbReference type="Gene3D" id="3.40.50.300">
    <property type="entry name" value="P-loop containing nucleotide triphosphate hydrolases"/>
    <property type="match status" value="1"/>
</dbReference>
<keyword evidence="1 3" id="KW-0238">DNA-binding</keyword>
<dbReference type="InterPro" id="IPR058852">
    <property type="entry name" value="HTH_77"/>
</dbReference>
<reference evidence="5" key="1">
    <citation type="submission" date="2019-12" db="EMBL/GenBank/DDBJ databases">
        <authorList>
            <person name="Cremers G."/>
        </authorList>
    </citation>
    <scope>NUCLEOTIDE SEQUENCE</scope>
    <source>
        <strain evidence="5">Vvax</strain>
    </source>
</reference>
<dbReference type="AlphaFoldDB" id="A0A679JGR5"/>
<evidence type="ECO:0000313" key="5">
    <source>
        <dbReference type="EMBL" id="CAA2105136.1"/>
    </source>
</evidence>
<dbReference type="CDD" id="cd00383">
    <property type="entry name" value="trans_reg_C"/>
    <property type="match status" value="1"/>
</dbReference>
<keyword evidence="2" id="KW-0802">TPR repeat</keyword>
<dbReference type="SUPFAM" id="SSF46894">
    <property type="entry name" value="C-terminal effector domain of the bipartite response regulators"/>
    <property type="match status" value="1"/>
</dbReference>
<name>A0A679JGR5_VARPD</name>
<sequence length="944" mass="103164">MQEHEPPAPAEVHWYFGSFKLWETQRRLERAGQVVKLGGRSFDLLLQLVKRAGECLGKDELLASVWAGVLVEEASVRVHMSLLRKALGEPAPEEGCKEWISNIPLRGYRFNARVRHEAVDASMPATPAADARVPQFIRPPARLTQLVGRDAEVDRVLSLLEDHRLVTIAGPGGIGKTSVAIRAAECLHRAQGVQVAFVDLAPLISQDHVVGTLARAVGVAADMPDTLHAITRCLLGQDVLLLVDNCEHMLDVLPQPIASLLTALPRLRVLATSREVLRVTGEFVLRLPALAFPDAEQLTLEEAMDWPAVKLLVARARDAGAGMFTESHGPLLARIAQQVDGIPLAIELVAARLGVQSVNDLALLLNDHMRLYAIGKRSLHLRHRTLAAALDWSVALLDEDELRMFRRLSVFRGRFDVDSALGVSSDMDGELAFNALISLANKSLVFFDSTDPVAPYRMLDTTRSYAALLLEQAGERASALRHHVRLMLDLMKTATGELPTLTEQAWAARYAYRLNDVRFALQACLTELADASAAAALIAASASLWYQVSEVEEYRDGIVAAIALVEQQQAPDLEAVAQLHTVLVGALLHTGGNVEELGVACDRALAGALAVGVPALELQARWGRCTHDMFRGEYLAALHHSQTLQDVVASWSNPAAEILAHRVSAMANHFCGRFEASRQHSEAAIAVSRAAGRTHANIGSDSTVAAKALLCRTLWIQGETTAALRMATDAVTRAEELGNAVSLCSALYGACPVALWSGEFELAGRWTQLMLNEAQRRGLIGWHRYAEWFVQGLQAHTEREPAQHVLAVAAQLPGYDAPRKEMLVTFCPEWLDDALFMRIERGEGLWCEPEVWRAAGLRHERHGNATEASKAYQRAIDVARQRGAVAWELRAALSQARLWAGSGREQHAAKAAELLGDSIGHAPADVANTALTEARSLHERLMRR</sequence>
<dbReference type="PANTHER" id="PTHR47691:SF3">
    <property type="entry name" value="HTH-TYPE TRANSCRIPTIONAL REGULATOR RV0890C-RELATED"/>
    <property type="match status" value="1"/>
</dbReference>
<dbReference type="Pfam" id="PF20703">
    <property type="entry name" value="nSTAND1"/>
    <property type="match status" value="1"/>
</dbReference>
<evidence type="ECO:0000256" key="2">
    <source>
        <dbReference type="PROSITE-ProRule" id="PRU00339"/>
    </source>
</evidence>
<gene>
    <name evidence="5" type="ORF">VVAX_03105</name>
</gene>
<proteinExistence type="predicted"/>
<dbReference type="GO" id="GO:0006355">
    <property type="term" value="P:regulation of DNA-templated transcription"/>
    <property type="evidence" value="ECO:0007669"/>
    <property type="project" value="InterPro"/>
</dbReference>
<dbReference type="GO" id="GO:0000160">
    <property type="term" value="P:phosphorelay signal transduction system"/>
    <property type="evidence" value="ECO:0007669"/>
    <property type="project" value="InterPro"/>
</dbReference>
<dbReference type="RefSeq" id="WP_339090698.1">
    <property type="nucleotide sequence ID" value="NZ_LR743507.1"/>
</dbReference>
<dbReference type="InterPro" id="IPR027417">
    <property type="entry name" value="P-loop_NTPase"/>
</dbReference>